<name>A0A7J0DWV1_9ERIC</name>
<comment type="caution">
    <text evidence="1">The sequence shown here is derived from an EMBL/GenBank/DDBJ whole genome shotgun (WGS) entry which is preliminary data.</text>
</comment>
<sequence>MAFIKQTNSAIIGAIGFSGYKSFRKSRKRKDWDNLPGSNREDPQICQLRKDQQVKKIISGPSALTVVPVCQIGASAALASSKITYSRRSLLAGTIQQQDMRELCSILMVVAQASMILADQNDSMQTVRENQTATFLANRDAEKFHKGPEFHKATPNAYLGRDHENKYGKVNSHPGDADAQKWTPRSPGTLALLCDENNVLFTLDASSDRVKNCVSNTDIHIQQERLVLITFLDFLNRLITRGNVKGSSMSTPMELEFDFGTQSP</sequence>
<gene>
    <name evidence="1" type="ORF">Acr_00g0090280</name>
</gene>
<evidence type="ECO:0000313" key="1">
    <source>
        <dbReference type="EMBL" id="GFS44421.1"/>
    </source>
</evidence>
<proteinExistence type="predicted"/>
<dbReference type="Proteomes" id="UP000585474">
    <property type="component" value="Unassembled WGS sequence"/>
</dbReference>
<dbReference type="AlphaFoldDB" id="A0A7J0DWV1"/>
<protein>
    <submittedName>
        <fullName evidence="1">Uncharacterized protein</fullName>
    </submittedName>
</protein>
<keyword evidence="2" id="KW-1185">Reference proteome</keyword>
<reference evidence="2" key="1">
    <citation type="submission" date="2019-07" db="EMBL/GenBank/DDBJ databases">
        <title>De Novo Assembly of kiwifruit Actinidia rufa.</title>
        <authorList>
            <person name="Sugita-Konishi S."/>
            <person name="Sato K."/>
            <person name="Mori E."/>
            <person name="Abe Y."/>
            <person name="Kisaki G."/>
            <person name="Hamano K."/>
            <person name="Suezawa K."/>
            <person name="Otani M."/>
            <person name="Fukuda T."/>
            <person name="Manabe T."/>
            <person name="Gomi K."/>
            <person name="Tabuchi M."/>
            <person name="Akimitsu K."/>
            <person name="Kataoka I."/>
        </authorList>
    </citation>
    <scope>NUCLEOTIDE SEQUENCE [LARGE SCALE GENOMIC DNA]</scope>
    <source>
        <strain evidence="2">cv. Fuchu</strain>
    </source>
</reference>
<accession>A0A7J0DWV1</accession>
<organism evidence="1 2">
    <name type="scientific">Actinidia rufa</name>
    <dbReference type="NCBI Taxonomy" id="165716"/>
    <lineage>
        <taxon>Eukaryota</taxon>
        <taxon>Viridiplantae</taxon>
        <taxon>Streptophyta</taxon>
        <taxon>Embryophyta</taxon>
        <taxon>Tracheophyta</taxon>
        <taxon>Spermatophyta</taxon>
        <taxon>Magnoliopsida</taxon>
        <taxon>eudicotyledons</taxon>
        <taxon>Gunneridae</taxon>
        <taxon>Pentapetalae</taxon>
        <taxon>asterids</taxon>
        <taxon>Ericales</taxon>
        <taxon>Actinidiaceae</taxon>
        <taxon>Actinidia</taxon>
    </lineage>
</organism>
<evidence type="ECO:0000313" key="2">
    <source>
        <dbReference type="Proteomes" id="UP000585474"/>
    </source>
</evidence>
<dbReference type="EMBL" id="BJWL01000438">
    <property type="protein sequence ID" value="GFS44421.1"/>
    <property type="molecule type" value="Genomic_DNA"/>
</dbReference>
<dbReference type="OrthoDB" id="6283463at2759"/>